<evidence type="ECO:0000313" key="1">
    <source>
        <dbReference type="EMBL" id="GIY43554.1"/>
    </source>
</evidence>
<sequence>MSRTERKQRFCLQSGNVLPDCWRASNHSPLPTFRAIRFLGDGLLCFVARDSVASQPWNTLVSSETATFKLNTFASHVKEI</sequence>
<keyword evidence="2" id="KW-1185">Reference proteome</keyword>
<protein>
    <submittedName>
        <fullName evidence="1">Uncharacterized protein</fullName>
    </submittedName>
</protein>
<organism evidence="1 2">
    <name type="scientific">Caerostris extrusa</name>
    <name type="common">Bark spider</name>
    <name type="synonym">Caerostris bankana</name>
    <dbReference type="NCBI Taxonomy" id="172846"/>
    <lineage>
        <taxon>Eukaryota</taxon>
        <taxon>Metazoa</taxon>
        <taxon>Ecdysozoa</taxon>
        <taxon>Arthropoda</taxon>
        <taxon>Chelicerata</taxon>
        <taxon>Arachnida</taxon>
        <taxon>Araneae</taxon>
        <taxon>Araneomorphae</taxon>
        <taxon>Entelegynae</taxon>
        <taxon>Araneoidea</taxon>
        <taxon>Araneidae</taxon>
        <taxon>Caerostris</taxon>
    </lineage>
</organism>
<name>A0AAV4TEC6_CAEEX</name>
<gene>
    <name evidence="1" type="ORF">CEXT_702551</name>
</gene>
<accession>A0AAV4TEC6</accession>
<reference evidence="1 2" key="1">
    <citation type="submission" date="2021-06" db="EMBL/GenBank/DDBJ databases">
        <title>Caerostris extrusa draft genome.</title>
        <authorList>
            <person name="Kono N."/>
            <person name="Arakawa K."/>
        </authorList>
    </citation>
    <scope>NUCLEOTIDE SEQUENCE [LARGE SCALE GENOMIC DNA]</scope>
</reference>
<dbReference type="EMBL" id="BPLR01010990">
    <property type="protein sequence ID" value="GIY43554.1"/>
    <property type="molecule type" value="Genomic_DNA"/>
</dbReference>
<dbReference type="Proteomes" id="UP001054945">
    <property type="component" value="Unassembled WGS sequence"/>
</dbReference>
<comment type="caution">
    <text evidence="1">The sequence shown here is derived from an EMBL/GenBank/DDBJ whole genome shotgun (WGS) entry which is preliminary data.</text>
</comment>
<evidence type="ECO:0000313" key="2">
    <source>
        <dbReference type="Proteomes" id="UP001054945"/>
    </source>
</evidence>
<proteinExistence type="predicted"/>
<dbReference type="AlphaFoldDB" id="A0AAV4TEC6"/>